<comment type="caution">
    <text evidence="7">The sequence shown here is derived from an EMBL/GenBank/DDBJ whole genome shotgun (WGS) entry which is preliminary data.</text>
</comment>
<protein>
    <submittedName>
        <fullName evidence="7">TetR/AcrR family transcriptional regulator</fullName>
    </submittedName>
</protein>
<dbReference type="SUPFAM" id="SSF46689">
    <property type="entry name" value="Homeodomain-like"/>
    <property type="match status" value="1"/>
</dbReference>
<sequence>MDERSSDSHGSIQKENQNKGTRRRGDILENAILQAAWEELNEVGYARLSMEGVAVRAKTNKNAVYRRWPNKAKLVVAAIIKHVPKPSIDAPDTGDLRKDVLILLQRIVKPLQMIGAETIHGIMVEYHGKDLISSLPQLMQPRTEDKLTLAMKTILKNAEDRGEVNPKRINARVIALPADLLRYELLTTHEALSDQAITEIIDDIFLPLVLA</sequence>
<dbReference type="InterPro" id="IPR036271">
    <property type="entry name" value="Tet_transcr_reg_TetR-rel_C_sf"/>
</dbReference>
<accession>A0ABS7CDL7</accession>
<evidence type="ECO:0000313" key="7">
    <source>
        <dbReference type="EMBL" id="MBW7458825.1"/>
    </source>
</evidence>
<dbReference type="EMBL" id="JAHZIK010001362">
    <property type="protein sequence ID" value="MBW7458825.1"/>
    <property type="molecule type" value="Genomic_DNA"/>
</dbReference>
<evidence type="ECO:0000256" key="4">
    <source>
        <dbReference type="PROSITE-ProRule" id="PRU00335"/>
    </source>
</evidence>
<evidence type="ECO:0000256" key="2">
    <source>
        <dbReference type="ARBA" id="ARBA00023125"/>
    </source>
</evidence>
<evidence type="ECO:0000256" key="1">
    <source>
        <dbReference type="ARBA" id="ARBA00023015"/>
    </source>
</evidence>
<evidence type="ECO:0000256" key="3">
    <source>
        <dbReference type="ARBA" id="ARBA00023163"/>
    </source>
</evidence>
<dbReference type="Gene3D" id="1.10.357.10">
    <property type="entry name" value="Tetracycline Repressor, domain 2"/>
    <property type="match status" value="1"/>
</dbReference>
<dbReference type="PANTHER" id="PTHR30055">
    <property type="entry name" value="HTH-TYPE TRANSCRIPTIONAL REGULATOR RUTR"/>
    <property type="match status" value="1"/>
</dbReference>
<dbReference type="SUPFAM" id="SSF48498">
    <property type="entry name" value="Tetracyclin repressor-like, C-terminal domain"/>
    <property type="match status" value="1"/>
</dbReference>
<keyword evidence="8" id="KW-1185">Reference proteome</keyword>
<dbReference type="Proteomes" id="UP001519887">
    <property type="component" value="Unassembled WGS sequence"/>
</dbReference>
<proteinExistence type="predicted"/>
<keyword evidence="2 4" id="KW-0238">DNA-binding</keyword>
<evidence type="ECO:0000313" key="8">
    <source>
        <dbReference type="Proteomes" id="UP001519887"/>
    </source>
</evidence>
<dbReference type="InterPro" id="IPR050109">
    <property type="entry name" value="HTH-type_TetR-like_transc_reg"/>
</dbReference>
<organism evidence="7 8">
    <name type="scientific">Paenibacillus sepulcri</name>
    <dbReference type="NCBI Taxonomy" id="359917"/>
    <lineage>
        <taxon>Bacteria</taxon>
        <taxon>Bacillati</taxon>
        <taxon>Bacillota</taxon>
        <taxon>Bacilli</taxon>
        <taxon>Bacillales</taxon>
        <taxon>Paenibacillaceae</taxon>
        <taxon>Paenibacillus</taxon>
    </lineage>
</organism>
<feature type="domain" description="HTH tetR-type" evidence="6">
    <location>
        <begin position="26"/>
        <end position="86"/>
    </location>
</feature>
<feature type="compositionally biased region" description="Polar residues" evidence="5">
    <location>
        <begin position="8"/>
        <end position="19"/>
    </location>
</feature>
<gene>
    <name evidence="7" type="ORF">K0U00_32745</name>
</gene>
<dbReference type="InterPro" id="IPR009057">
    <property type="entry name" value="Homeodomain-like_sf"/>
</dbReference>
<keyword evidence="3" id="KW-0804">Transcription</keyword>
<dbReference type="InterPro" id="IPR011075">
    <property type="entry name" value="TetR_C"/>
</dbReference>
<dbReference type="PANTHER" id="PTHR30055:SF148">
    <property type="entry name" value="TETR-FAMILY TRANSCRIPTIONAL REGULATOR"/>
    <property type="match status" value="1"/>
</dbReference>
<dbReference type="InterPro" id="IPR001647">
    <property type="entry name" value="HTH_TetR"/>
</dbReference>
<name>A0ABS7CDL7_9BACL</name>
<keyword evidence="1" id="KW-0805">Transcription regulation</keyword>
<feature type="region of interest" description="Disordered" evidence="5">
    <location>
        <begin position="1"/>
        <end position="23"/>
    </location>
</feature>
<feature type="DNA-binding region" description="H-T-H motif" evidence="4">
    <location>
        <begin position="49"/>
        <end position="68"/>
    </location>
</feature>
<dbReference type="Pfam" id="PF16859">
    <property type="entry name" value="TetR_C_11"/>
    <property type="match status" value="1"/>
</dbReference>
<evidence type="ECO:0000259" key="6">
    <source>
        <dbReference type="PROSITE" id="PS50977"/>
    </source>
</evidence>
<dbReference type="PROSITE" id="PS50977">
    <property type="entry name" value="HTH_TETR_2"/>
    <property type="match status" value="1"/>
</dbReference>
<dbReference type="Pfam" id="PF00440">
    <property type="entry name" value="TetR_N"/>
    <property type="match status" value="1"/>
</dbReference>
<dbReference type="Gene3D" id="1.10.10.60">
    <property type="entry name" value="Homeodomain-like"/>
    <property type="match status" value="1"/>
</dbReference>
<reference evidence="7 8" key="1">
    <citation type="submission" date="2021-07" db="EMBL/GenBank/DDBJ databases">
        <title>Paenibacillus radiodurans sp. nov., isolated from the southeastern edge of Tengger Desert.</title>
        <authorList>
            <person name="Zhang G."/>
        </authorList>
    </citation>
    <scope>NUCLEOTIDE SEQUENCE [LARGE SCALE GENOMIC DNA]</scope>
    <source>
        <strain evidence="7 8">CCM 7311</strain>
    </source>
</reference>
<evidence type="ECO:0000256" key="5">
    <source>
        <dbReference type="SAM" id="MobiDB-lite"/>
    </source>
</evidence>